<dbReference type="RefSeq" id="WP_168882654.1">
    <property type="nucleotide sequence ID" value="NZ_JABAIL010000003.1"/>
</dbReference>
<evidence type="ECO:0000313" key="1">
    <source>
        <dbReference type="EMBL" id="NLR91944.1"/>
    </source>
</evidence>
<organism evidence="1 2">
    <name type="scientific">Flammeovirga agarivorans</name>
    <dbReference type="NCBI Taxonomy" id="2726742"/>
    <lineage>
        <taxon>Bacteria</taxon>
        <taxon>Pseudomonadati</taxon>
        <taxon>Bacteroidota</taxon>
        <taxon>Cytophagia</taxon>
        <taxon>Cytophagales</taxon>
        <taxon>Flammeovirgaceae</taxon>
        <taxon>Flammeovirga</taxon>
    </lineage>
</organism>
<evidence type="ECO:0000313" key="2">
    <source>
        <dbReference type="Proteomes" id="UP000585050"/>
    </source>
</evidence>
<dbReference type="Proteomes" id="UP000585050">
    <property type="component" value="Unassembled WGS sequence"/>
</dbReference>
<gene>
    <name evidence="1" type="ORF">HGP29_12035</name>
</gene>
<dbReference type="EMBL" id="JABAIL010000003">
    <property type="protein sequence ID" value="NLR91944.1"/>
    <property type="molecule type" value="Genomic_DNA"/>
</dbReference>
<sequence>MRPLLLLTFSLMTFHVLGQAYLIGSPFEKEMKSESSEKNEMTAAVHPAFFNSNDVIEEEGAPAFLGDYIKTFNQAINNKDIQQLSNYFDGAQHLINHEDQLTKYIDNFLCGFEEEKKYNGTKCITLEQVMKSETVSHKLLGDKTLIIKQKLKTKEKKNIMIELVLQLTSTSPKFIGTM</sequence>
<comment type="caution">
    <text evidence="1">The sequence shown here is derived from an EMBL/GenBank/DDBJ whole genome shotgun (WGS) entry which is preliminary data.</text>
</comment>
<reference evidence="1 2" key="1">
    <citation type="submission" date="2020-04" db="EMBL/GenBank/DDBJ databases">
        <title>Flammeovirga sp. SR4, a novel species isolated from seawater.</title>
        <authorList>
            <person name="Wang X."/>
        </authorList>
    </citation>
    <scope>NUCLEOTIDE SEQUENCE [LARGE SCALE GENOMIC DNA]</scope>
    <source>
        <strain evidence="1 2">SR4</strain>
    </source>
</reference>
<dbReference type="AlphaFoldDB" id="A0A7X8SKK2"/>
<protein>
    <submittedName>
        <fullName evidence="1">Uncharacterized protein</fullName>
    </submittedName>
</protein>
<keyword evidence="2" id="KW-1185">Reference proteome</keyword>
<name>A0A7X8SKK2_9BACT</name>
<proteinExistence type="predicted"/>
<accession>A0A7X8SKK2</accession>